<evidence type="ECO:0000256" key="2">
    <source>
        <dbReference type="ARBA" id="ARBA00022737"/>
    </source>
</evidence>
<evidence type="ECO:0000256" key="3">
    <source>
        <dbReference type="PROSITE-ProRule" id="PRU00708"/>
    </source>
</evidence>
<dbReference type="Pfam" id="PF01535">
    <property type="entry name" value="PPR"/>
    <property type="match status" value="2"/>
</dbReference>
<dbReference type="InterPro" id="IPR011990">
    <property type="entry name" value="TPR-like_helical_dom_sf"/>
</dbReference>
<dbReference type="InterPro" id="IPR002885">
    <property type="entry name" value="PPR_rpt"/>
</dbReference>
<feature type="repeat" description="PPR" evidence="3">
    <location>
        <begin position="587"/>
        <end position="621"/>
    </location>
</feature>
<dbReference type="PANTHER" id="PTHR47939">
    <property type="entry name" value="MEMBRANE-ASSOCIATED SALT-INDUCIBLE PROTEIN-LIKE"/>
    <property type="match status" value="1"/>
</dbReference>
<feature type="repeat" description="PPR" evidence="3">
    <location>
        <begin position="552"/>
        <end position="586"/>
    </location>
</feature>
<proteinExistence type="inferred from homology"/>
<dbReference type="OrthoDB" id="185373at2759"/>
<feature type="region of interest" description="Disordered" evidence="4">
    <location>
        <begin position="287"/>
        <end position="306"/>
    </location>
</feature>
<feature type="domain" description="DUF8039" evidence="5">
    <location>
        <begin position="125"/>
        <end position="212"/>
    </location>
</feature>
<feature type="repeat" description="PPR" evidence="3">
    <location>
        <begin position="413"/>
        <end position="447"/>
    </location>
</feature>
<keyword evidence="2" id="KW-0677">Repeat</keyword>
<evidence type="ECO:0000256" key="1">
    <source>
        <dbReference type="ARBA" id="ARBA00007626"/>
    </source>
</evidence>
<dbReference type="Gene3D" id="1.25.40.10">
    <property type="entry name" value="Tetratricopeptide repeat domain"/>
    <property type="match status" value="4"/>
</dbReference>
<feature type="repeat" description="PPR" evidence="3">
    <location>
        <begin position="622"/>
        <end position="656"/>
    </location>
</feature>
<dbReference type="PANTHER" id="PTHR47939:SF13">
    <property type="entry name" value="OS03G0201400 PROTEIN"/>
    <property type="match status" value="1"/>
</dbReference>
<dbReference type="InterPro" id="IPR058352">
    <property type="entry name" value="DUF8039"/>
</dbReference>
<reference evidence="6 7" key="1">
    <citation type="submission" date="2018-04" db="EMBL/GenBank/DDBJ databases">
        <authorList>
            <person name="Vogel A."/>
        </authorList>
    </citation>
    <scope>NUCLEOTIDE SEQUENCE [LARGE SCALE GENOMIC DNA]</scope>
</reference>
<evidence type="ECO:0000259" key="5">
    <source>
        <dbReference type="Pfam" id="PF26133"/>
    </source>
</evidence>
<dbReference type="Pfam" id="PF26133">
    <property type="entry name" value="DUF8039"/>
    <property type="match status" value="1"/>
</dbReference>
<dbReference type="NCBIfam" id="TIGR00756">
    <property type="entry name" value="PPR"/>
    <property type="match status" value="8"/>
</dbReference>
<dbReference type="PROSITE" id="PS51375">
    <property type="entry name" value="PPR"/>
    <property type="match status" value="8"/>
</dbReference>
<feature type="repeat" description="PPR" evidence="3">
    <location>
        <begin position="517"/>
        <end position="551"/>
    </location>
</feature>
<feature type="compositionally biased region" description="Low complexity" evidence="4">
    <location>
        <begin position="296"/>
        <end position="306"/>
    </location>
</feature>
<keyword evidence="7" id="KW-1185">Reference proteome</keyword>
<protein>
    <recommendedName>
        <fullName evidence="5">DUF8039 domain-containing protein</fullName>
    </recommendedName>
</protein>
<dbReference type="Pfam" id="PF13041">
    <property type="entry name" value="PPR_2"/>
    <property type="match status" value="3"/>
</dbReference>
<feature type="repeat" description="PPR" evidence="3">
    <location>
        <begin position="657"/>
        <end position="691"/>
    </location>
</feature>
<gene>
    <name evidence="6" type="ORF">CCAM_LOCUS39769</name>
</gene>
<evidence type="ECO:0000313" key="7">
    <source>
        <dbReference type="Proteomes" id="UP000595140"/>
    </source>
</evidence>
<organism evidence="6 7">
    <name type="scientific">Cuscuta campestris</name>
    <dbReference type="NCBI Taxonomy" id="132261"/>
    <lineage>
        <taxon>Eukaryota</taxon>
        <taxon>Viridiplantae</taxon>
        <taxon>Streptophyta</taxon>
        <taxon>Embryophyta</taxon>
        <taxon>Tracheophyta</taxon>
        <taxon>Spermatophyta</taxon>
        <taxon>Magnoliopsida</taxon>
        <taxon>eudicotyledons</taxon>
        <taxon>Gunneridae</taxon>
        <taxon>Pentapetalae</taxon>
        <taxon>asterids</taxon>
        <taxon>lamiids</taxon>
        <taxon>Solanales</taxon>
        <taxon>Convolvulaceae</taxon>
        <taxon>Cuscuteae</taxon>
        <taxon>Cuscuta</taxon>
        <taxon>Cuscuta subgen. Grammica</taxon>
        <taxon>Cuscuta sect. Cleistogrammica</taxon>
    </lineage>
</organism>
<dbReference type="InterPro" id="IPR050667">
    <property type="entry name" value="PPR-containing_protein"/>
</dbReference>
<name>A0A484NAN0_9ASTE</name>
<dbReference type="Proteomes" id="UP000595140">
    <property type="component" value="Unassembled WGS sequence"/>
</dbReference>
<dbReference type="EMBL" id="OOIL02006556">
    <property type="protein sequence ID" value="VFQ97993.1"/>
    <property type="molecule type" value="Genomic_DNA"/>
</dbReference>
<dbReference type="AlphaFoldDB" id="A0A484NAN0"/>
<evidence type="ECO:0000256" key="4">
    <source>
        <dbReference type="SAM" id="MobiDB-lite"/>
    </source>
</evidence>
<evidence type="ECO:0000313" key="6">
    <source>
        <dbReference type="EMBL" id="VFQ97993.1"/>
    </source>
</evidence>
<feature type="repeat" description="PPR" evidence="3">
    <location>
        <begin position="482"/>
        <end position="516"/>
    </location>
</feature>
<sequence>MGRGGYAMLQREFSAASQATTSADIAGSSIETSSQLGRKNSWLRGHTPGRQAEVTDPALMEIRDRIVQLKKEVAVGTFVPDGHNDYGLSVSGSALEGASMSQHTLSLAPHYGQRSSKASTDFVDVAGVTEVAACYLRISDPANYIVAHGSVFPRAPGDMVHGVPLLPHQVKVSVTLVLPGMGEYTIPCPTEHMETVADFEGSFVAWPKSLVGVGDPPVQTARHGDFSSSKSCPILDVRPTAPSSPVQDVVDRSSYVAFGPSIPLSPPPTTAVHPCYGHRSRLSTSASLSDQLQTQSIPQSSDPSSLSCSSSHLVNELSRILSDFRSPHHDIESALCPFGSQISSDLVEQVLKRCKNLGFSAHRFFIWAQRLPGFKHSEDSYRILVDILGRSKQFPLLWDFLMEMRDKTSCKTTPHIFSIVIRAYCRANLPADAIRAFCKMADFGIEPSVDDLGHLVYALCKRKQTEHAQQFFDRVKGSYPPCPKCYSILIRGWGELGKLSQAQKLFDEMNQRGCSAHLPAWNALLESLCKVGQLNEAYTFFKKMRSMGMEPDAFTYSIFIHSHCNSNDLHSAFKFLARMKRYDLVPNVFTYNCIIKKLCKASKVEDAYQLLNEMVDRGASPDSWSYNTILSFHCDHNEVNQALKLISRMDRCGCQPDRHTYNMILKMLIRVGRFDSANKVWNGMEERGYYPSVSTYAVMVHGLCRKKGKLEEACKYFEMMIDEGIPPYASTCEQLRNKLIGYGFVEQTEILAVKMERSTSCSIQELASFMRRNKTSVKHRGEEHSDCDDDSD</sequence>
<comment type="similarity">
    <text evidence="1">Belongs to the PPR family. P subfamily.</text>
</comment>
<feature type="repeat" description="PPR" evidence="3">
    <location>
        <begin position="692"/>
        <end position="727"/>
    </location>
</feature>
<accession>A0A484NAN0</accession>
<dbReference type="SUPFAM" id="SSF48452">
    <property type="entry name" value="TPR-like"/>
    <property type="match status" value="1"/>
</dbReference>